<reference evidence="4 5" key="1">
    <citation type="journal article" date="2021" name="Commun. Biol.">
        <title>The genome of Shorea leprosula (Dipterocarpaceae) highlights the ecological relevance of drought in aseasonal tropical rainforests.</title>
        <authorList>
            <person name="Ng K.K.S."/>
            <person name="Kobayashi M.J."/>
            <person name="Fawcett J.A."/>
            <person name="Hatakeyama M."/>
            <person name="Paape T."/>
            <person name="Ng C.H."/>
            <person name="Ang C.C."/>
            <person name="Tnah L.H."/>
            <person name="Lee C.T."/>
            <person name="Nishiyama T."/>
            <person name="Sese J."/>
            <person name="O'Brien M.J."/>
            <person name="Copetti D."/>
            <person name="Mohd Noor M.I."/>
            <person name="Ong R.C."/>
            <person name="Putra M."/>
            <person name="Sireger I.Z."/>
            <person name="Indrioko S."/>
            <person name="Kosugi Y."/>
            <person name="Izuno A."/>
            <person name="Isagi Y."/>
            <person name="Lee S.L."/>
            <person name="Shimizu K.K."/>
        </authorList>
    </citation>
    <scope>NUCLEOTIDE SEQUENCE [LARGE SCALE GENOMIC DNA]</scope>
    <source>
        <strain evidence="4">214</strain>
    </source>
</reference>
<keyword evidence="5" id="KW-1185">Reference proteome</keyword>
<dbReference type="PANTHER" id="PTHR46116:SF19">
    <property type="entry name" value="UBIQUITIN-CONJUGATING ENZYME FAMILY PROTEIN"/>
    <property type="match status" value="1"/>
</dbReference>
<dbReference type="InterPro" id="IPR016135">
    <property type="entry name" value="UBQ-conjugating_enzyme/RWD"/>
</dbReference>
<sequence>MQITPLTHQWVANHPLNLLHAQTNPSTHLQWQTSLANVGTPYHDGLFFFDITFPLDYPNRPLMAHYRSFGFRINPNLYANGKVFLSLINTWVGKKIEKWNPNESTVLQLLLSIQGLVLNEKPYFNEPGNVAWPGRFWEKKSAA</sequence>
<comment type="caution">
    <text evidence="4">The sequence shown here is derived from an EMBL/GenBank/DDBJ whole genome shotgun (WGS) entry which is preliminary data.</text>
</comment>
<dbReference type="GO" id="GO:0061631">
    <property type="term" value="F:ubiquitin conjugating enzyme activity"/>
    <property type="evidence" value="ECO:0007669"/>
    <property type="project" value="TreeGrafter"/>
</dbReference>
<protein>
    <recommendedName>
        <fullName evidence="3">UBC core domain-containing protein</fullName>
    </recommendedName>
</protein>
<organism evidence="4 5">
    <name type="scientific">Rubroshorea leprosula</name>
    <dbReference type="NCBI Taxonomy" id="152421"/>
    <lineage>
        <taxon>Eukaryota</taxon>
        <taxon>Viridiplantae</taxon>
        <taxon>Streptophyta</taxon>
        <taxon>Embryophyta</taxon>
        <taxon>Tracheophyta</taxon>
        <taxon>Spermatophyta</taxon>
        <taxon>Magnoliopsida</taxon>
        <taxon>eudicotyledons</taxon>
        <taxon>Gunneridae</taxon>
        <taxon>Pentapetalae</taxon>
        <taxon>rosids</taxon>
        <taxon>malvids</taxon>
        <taxon>Malvales</taxon>
        <taxon>Dipterocarpaceae</taxon>
        <taxon>Rubroshorea</taxon>
    </lineage>
</organism>
<dbReference type="PANTHER" id="PTHR46116">
    <property type="entry name" value="(E3-INDEPENDENT) E2 UBIQUITIN-CONJUGATING ENZYME"/>
    <property type="match status" value="1"/>
</dbReference>
<keyword evidence="1" id="KW-0808">Transferase</keyword>
<dbReference type="SUPFAM" id="SSF54495">
    <property type="entry name" value="UBC-like"/>
    <property type="match status" value="1"/>
</dbReference>
<proteinExistence type="predicted"/>
<dbReference type="PROSITE" id="PS50127">
    <property type="entry name" value="UBC_2"/>
    <property type="match status" value="1"/>
</dbReference>
<dbReference type="Proteomes" id="UP001054252">
    <property type="component" value="Unassembled WGS sequence"/>
</dbReference>
<dbReference type="Pfam" id="PF00179">
    <property type="entry name" value="UQ_con"/>
    <property type="match status" value="1"/>
</dbReference>
<keyword evidence="2" id="KW-0833">Ubl conjugation pathway</keyword>
<feature type="domain" description="UBC core" evidence="3">
    <location>
        <begin position="1"/>
        <end position="143"/>
    </location>
</feature>
<accession>A0AAV5J2W2</accession>
<dbReference type="SMART" id="SM00212">
    <property type="entry name" value="UBCc"/>
    <property type="match status" value="1"/>
</dbReference>
<evidence type="ECO:0000256" key="1">
    <source>
        <dbReference type="ARBA" id="ARBA00022679"/>
    </source>
</evidence>
<dbReference type="Gene3D" id="3.10.110.10">
    <property type="entry name" value="Ubiquitin Conjugating Enzyme"/>
    <property type="match status" value="1"/>
</dbReference>
<dbReference type="EMBL" id="BPVZ01000023">
    <property type="protein sequence ID" value="GKV05225.1"/>
    <property type="molecule type" value="Genomic_DNA"/>
</dbReference>
<dbReference type="InterPro" id="IPR000608">
    <property type="entry name" value="UBC"/>
</dbReference>
<dbReference type="AlphaFoldDB" id="A0AAV5J2W2"/>
<name>A0AAV5J2W2_9ROSI</name>
<evidence type="ECO:0000259" key="3">
    <source>
        <dbReference type="PROSITE" id="PS50127"/>
    </source>
</evidence>
<evidence type="ECO:0000313" key="5">
    <source>
        <dbReference type="Proteomes" id="UP001054252"/>
    </source>
</evidence>
<evidence type="ECO:0000313" key="4">
    <source>
        <dbReference type="EMBL" id="GKV05225.1"/>
    </source>
</evidence>
<gene>
    <name evidence="4" type="ORF">SLEP1_g17257</name>
</gene>
<evidence type="ECO:0000256" key="2">
    <source>
        <dbReference type="ARBA" id="ARBA00022786"/>
    </source>
</evidence>